<accession>A0A933SIZ6</accession>
<reference evidence="1" key="1">
    <citation type="submission" date="2020-07" db="EMBL/GenBank/DDBJ databases">
        <title>Huge and variable diversity of episymbiotic CPR bacteria and DPANN archaea in groundwater ecosystems.</title>
        <authorList>
            <person name="He C.Y."/>
            <person name="Keren R."/>
            <person name="Whittaker M."/>
            <person name="Farag I.F."/>
            <person name="Doudna J."/>
            <person name="Cate J.H.D."/>
            <person name="Banfield J.F."/>
        </authorList>
    </citation>
    <scope>NUCLEOTIDE SEQUENCE</scope>
    <source>
        <strain evidence="1">NC_groundwater_1813_Pr3_B-0.1um_71_17</strain>
    </source>
</reference>
<dbReference type="Gene3D" id="3.40.50.720">
    <property type="entry name" value="NAD(P)-binding Rossmann-like Domain"/>
    <property type="match status" value="1"/>
</dbReference>
<dbReference type="EMBL" id="JACRIW010000121">
    <property type="protein sequence ID" value="MBI5171173.1"/>
    <property type="molecule type" value="Genomic_DNA"/>
</dbReference>
<proteinExistence type="predicted"/>
<protein>
    <submittedName>
        <fullName evidence="1">Uncharacterized protein</fullName>
    </submittedName>
</protein>
<sequence length="228" mass="24335">MIVTPGPLAAPAARLLAALAAKGHDVRDASAGPPAGDGPVTLAISDGPFVFDFAGLVRAIAPRPFRVLVLSRLGAHPDAKAASLQRLWRMEEHVRGGGAPTLTLRFAPLLGPDTPLWNRLRTQPSLPRGGRTQLNPVAERDAVETLVRALGGDAPWGDWFEVAGPRVWTLGELRDLARDAGRGRDAGEWEPALDEMAEHRLAESAPWCARFPIAPTPIEQAVRGEVTA</sequence>
<dbReference type="Proteomes" id="UP000696931">
    <property type="component" value="Unassembled WGS sequence"/>
</dbReference>
<comment type="caution">
    <text evidence="1">The sequence shown here is derived from an EMBL/GenBank/DDBJ whole genome shotgun (WGS) entry which is preliminary data.</text>
</comment>
<evidence type="ECO:0000313" key="1">
    <source>
        <dbReference type="EMBL" id="MBI5171173.1"/>
    </source>
</evidence>
<dbReference type="AlphaFoldDB" id="A0A933SIZ6"/>
<name>A0A933SIZ6_UNCEI</name>
<dbReference type="InterPro" id="IPR036291">
    <property type="entry name" value="NAD(P)-bd_dom_sf"/>
</dbReference>
<dbReference type="SUPFAM" id="SSF51735">
    <property type="entry name" value="NAD(P)-binding Rossmann-fold domains"/>
    <property type="match status" value="1"/>
</dbReference>
<gene>
    <name evidence="1" type="ORF">HZA61_16925</name>
</gene>
<evidence type="ECO:0000313" key="2">
    <source>
        <dbReference type="Proteomes" id="UP000696931"/>
    </source>
</evidence>
<organism evidence="1 2">
    <name type="scientific">Eiseniibacteriota bacterium</name>
    <dbReference type="NCBI Taxonomy" id="2212470"/>
    <lineage>
        <taxon>Bacteria</taxon>
        <taxon>Candidatus Eiseniibacteriota</taxon>
    </lineage>
</organism>